<dbReference type="InterPro" id="IPR036667">
    <property type="entry name" value="PTS_IIB_sorbose-sp_sf"/>
</dbReference>
<accession>A0A2V4DY94</accession>
<sequence length="158" mass="17480">MSEISLIRIDDRLIHGQVMTRWIKHVETTTILIIDDDLVNDDFMVSVLEMSVPKGISLKVVDVSSAITTLSTDADNEKYLILTKGPNPLLKLVQNNIPLKNIILGGMGVSNIRKNFYRNLAASEEEMASFKTLIQSGICIKIQAIPSDKAVNLSSIIK</sequence>
<evidence type="ECO:0000256" key="7">
    <source>
        <dbReference type="ARBA" id="ARBA00022777"/>
    </source>
</evidence>
<gene>
    <name evidence="9" type="ORF">DKK79_04130</name>
</gene>
<dbReference type="PROSITE" id="PS51101">
    <property type="entry name" value="PTS_EIIB_TYPE_4"/>
    <property type="match status" value="1"/>
</dbReference>
<feature type="domain" description="PTS EIIB type-4" evidence="8">
    <location>
        <begin position="1"/>
        <end position="158"/>
    </location>
</feature>
<comment type="caution">
    <text evidence="9">The sequence shown here is derived from an EMBL/GenBank/DDBJ whole genome shotgun (WGS) entry which is preliminary data.</text>
</comment>
<proteinExistence type="predicted"/>
<name>A0A2V4DY94_9GAMM</name>
<keyword evidence="5" id="KW-0808">Transferase</keyword>
<keyword evidence="4" id="KW-0762">Sugar transport</keyword>
<comment type="subcellular location">
    <subcellularLocation>
        <location evidence="1">Cytoplasm</location>
    </subcellularLocation>
</comment>
<dbReference type="RefSeq" id="WP_110422956.1">
    <property type="nucleotide sequence ID" value="NZ_QGLP01000004.1"/>
</dbReference>
<dbReference type="GO" id="GO:0009401">
    <property type="term" value="P:phosphoenolpyruvate-dependent sugar phosphotransferase system"/>
    <property type="evidence" value="ECO:0007669"/>
    <property type="project" value="UniProtKB-KW"/>
</dbReference>
<evidence type="ECO:0000256" key="4">
    <source>
        <dbReference type="ARBA" id="ARBA00022597"/>
    </source>
</evidence>
<evidence type="ECO:0000313" key="10">
    <source>
        <dbReference type="Proteomes" id="UP000247483"/>
    </source>
</evidence>
<reference evidence="9 10" key="1">
    <citation type="submission" date="2018-05" db="EMBL/GenBank/DDBJ databases">
        <title>Reference genomes for bee gut microbiota database.</title>
        <authorList>
            <person name="Ellegaard K.M."/>
        </authorList>
    </citation>
    <scope>NUCLEOTIDE SEQUENCE [LARGE SCALE GENOMIC DNA]</scope>
    <source>
        <strain evidence="9 10">ESL0177</strain>
    </source>
</reference>
<protein>
    <submittedName>
        <fullName evidence="9">PTS mannose/fructose/sorbose transporter subunit IIB</fullName>
    </submittedName>
</protein>
<dbReference type="Pfam" id="PF03830">
    <property type="entry name" value="PTSIIB_sorb"/>
    <property type="match status" value="1"/>
</dbReference>
<dbReference type="AlphaFoldDB" id="A0A2V4DY94"/>
<evidence type="ECO:0000256" key="3">
    <source>
        <dbReference type="ARBA" id="ARBA00022490"/>
    </source>
</evidence>
<dbReference type="GO" id="GO:0008982">
    <property type="term" value="F:protein-N(PI)-phosphohistidine-sugar phosphotransferase activity"/>
    <property type="evidence" value="ECO:0007669"/>
    <property type="project" value="InterPro"/>
</dbReference>
<evidence type="ECO:0000256" key="6">
    <source>
        <dbReference type="ARBA" id="ARBA00022683"/>
    </source>
</evidence>
<dbReference type="GO" id="GO:0016301">
    <property type="term" value="F:kinase activity"/>
    <property type="evidence" value="ECO:0007669"/>
    <property type="project" value="UniProtKB-KW"/>
</dbReference>
<dbReference type="Gene3D" id="3.40.35.10">
    <property type="entry name" value="Phosphotransferase system, sorbose subfamily IIB component"/>
    <property type="match status" value="1"/>
</dbReference>
<keyword evidence="3" id="KW-0963">Cytoplasm</keyword>
<evidence type="ECO:0000313" key="9">
    <source>
        <dbReference type="EMBL" id="PXZ05860.1"/>
    </source>
</evidence>
<dbReference type="InterPro" id="IPR004720">
    <property type="entry name" value="PTS_IIB_sorbose-sp"/>
</dbReference>
<evidence type="ECO:0000259" key="8">
    <source>
        <dbReference type="PROSITE" id="PS51101"/>
    </source>
</evidence>
<organism evidence="9 10">
    <name type="scientific">Gilliamella apicola</name>
    <dbReference type="NCBI Taxonomy" id="1196095"/>
    <lineage>
        <taxon>Bacteria</taxon>
        <taxon>Pseudomonadati</taxon>
        <taxon>Pseudomonadota</taxon>
        <taxon>Gammaproteobacteria</taxon>
        <taxon>Orbales</taxon>
        <taxon>Orbaceae</taxon>
        <taxon>Gilliamella</taxon>
    </lineage>
</organism>
<dbReference type="EMBL" id="QGLP01000004">
    <property type="protein sequence ID" value="PXZ05860.1"/>
    <property type="molecule type" value="Genomic_DNA"/>
</dbReference>
<keyword evidence="2" id="KW-0813">Transport</keyword>
<evidence type="ECO:0000256" key="5">
    <source>
        <dbReference type="ARBA" id="ARBA00022679"/>
    </source>
</evidence>
<evidence type="ECO:0000256" key="2">
    <source>
        <dbReference type="ARBA" id="ARBA00022448"/>
    </source>
</evidence>
<dbReference type="GO" id="GO:0005737">
    <property type="term" value="C:cytoplasm"/>
    <property type="evidence" value="ECO:0007669"/>
    <property type="project" value="UniProtKB-SubCell"/>
</dbReference>
<dbReference type="SUPFAM" id="SSF52728">
    <property type="entry name" value="PTS IIb component"/>
    <property type="match status" value="1"/>
</dbReference>
<keyword evidence="6" id="KW-0598">Phosphotransferase system</keyword>
<dbReference type="Proteomes" id="UP000247483">
    <property type="component" value="Unassembled WGS sequence"/>
</dbReference>
<keyword evidence="7" id="KW-0418">Kinase</keyword>
<evidence type="ECO:0000256" key="1">
    <source>
        <dbReference type="ARBA" id="ARBA00004496"/>
    </source>
</evidence>